<dbReference type="InterPro" id="IPR011086">
    <property type="entry name" value="DUF1521"/>
</dbReference>
<dbReference type="Pfam" id="PF07481">
    <property type="entry name" value="DUF1521"/>
    <property type="match status" value="1"/>
</dbReference>
<evidence type="ECO:0000313" key="6">
    <source>
        <dbReference type="Proteomes" id="UP000256345"/>
    </source>
</evidence>
<organism evidence="3 5">
    <name type="scientific">Archangium gephyra</name>
    <dbReference type="NCBI Taxonomy" id="48"/>
    <lineage>
        <taxon>Bacteria</taxon>
        <taxon>Pseudomonadati</taxon>
        <taxon>Myxococcota</taxon>
        <taxon>Myxococcia</taxon>
        <taxon>Myxococcales</taxon>
        <taxon>Cystobacterineae</taxon>
        <taxon>Archangiaceae</taxon>
        <taxon>Archangium</taxon>
    </lineage>
</organism>
<evidence type="ECO:0000256" key="1">
    <source>
        <dbReference type="SAM" id="MobiDB-lite"/>
    </source>
</evidence>
<evidence type="ECO:0000313" key="3">
    <source>
        <dbReference type="EMBL" id="AKJ05803.1"/>
    </source>
</evidence>
<evidence type="ECO:0000313" key="4">
    <source>
        <dbReference type="EMBL" id="REG36478.1"/>
    </source>
</evidence>
<accession>A0AAC8TH65</accession>
<dbReference type="Proteomes" id="UP000035579">
    <property type="component" value="Chromosome"/>
</dbReference>
<feature type="domain" description="DUF1521" evidence="2">
    <location>
        <begin position="122"/>
        <end position="191"/>
    </location>
</feature>
<evidence type="ECO:0000313" key="5">
    <source>
        <dbReference type="Proteomes" id="UP000035579"/>
    </source>
</evidence>
<gene>
    <name evidence="3" type="ORF">AA314_07429</name>
    <name evidence="4" type="ORF">ATI61_102856</name>
</gene>
<reference evidence="3 5" key="1">
    <citation type="submission" date="2015-05" db="EMBL/GenBank/DDBJ databases">
        <title>Genome assembly of Archangium gephyra DSM 2261.</title>
        <authorList>
            <person name="Sharma G."/>
            <person name="Subramanian S."/>
        </authorList>
    </citation>
    <scope>NUCLEOTIDE SEQUENCE [LARGE SCALE GENOMIC DNA]</scope>
    <source>
        <strain evidence="3 5">DSM 2261</strain>
    </source>
</reference>
<dbReference type="EMBL" id="QUMU01000002">
    <property type="protein sequence ID" value="REG36478.1"/>
    <property type="molecule type" value="Genomic_DNA"/>
</dbReference>
<dbReference type="AlphaFoldDB" id="A0AAC8TH65"/>
<dbReference type="KEGG" id="age:AA314_07429"/>
<name>A0AAC8TH65_9BACT</name>
<dbReference type="RefSeq" id="WP_047859250.1">
    <property type="nucleotide sequence ID" value="NZ_CP011509.1"/>
</dbReference>
<protein>
    <submittedName>
        <fullName evidence="4">Uncharacterized protein DUF1521</fullName>
    </submittedName>
</protein>
<keyword evidence="6" id="KW-1185">Reference proteome</keyword>
<feature type="region of interest" description="Disordered" evidence="1">
    <location>
        <begin position="72"/>
        <end position="101"/>
    </location>
</feature>
<sequence length="353" mass="37701">MSTKIGGSPSTATTARTTTAELQTLGATKDAGQVQTTAATTQANAANNTVENDVFRTDRSIMDIFYSVVGNGGPATPTPPAPSDSSHPSGSLKTDPNGVITTPGGYKIEATSQFEWKITGPDGKNTRVWGDPHVDEGDGGKWDFKRDSTFVLGDGTRINCTTAPYGNGMTVSAKLEIISGNDRVQVTDIDKGKGKTGPVTKDGYANVNSFGGKDVFVMGKETDDWSFTGKEVIGSNNGGESFKLGNNLAAGAPAPGTNPTGTTTKPGDFLGKLGDLFKQMSKLFDTLRKLTEKLEKHNPFERPTTTGPRGGCWVDRRQDSLKTSFEDIGRMLDKHASLRDLTRSITQNRFRTF</sequence>
<reference evidence="4 6" key="2">
    <citation type="submission" date="2018-08" db="EMBL/GenBank/DDBJ databases">
        <title>Genomic Encyclopedia of Archaeal and Bacterial Type Strains, Phase II (KMG-II): from individual species to whole genera.</title>
        <authorList>
            <person name="Goeker M."/>
        </authorList>
    </citation>
    <scope>NUCLEOTIDE SEQUENCE [LARGE SCALE GENOMIC DNA]</scope>
    <source>
        <strain evidence="4 6">DSM 2261</strain>
    </source>
</reference>
<dbReference type="Proteomes" id="UP000256345">
    <property type="component" value="Unassembled WGS sequence"/>
</dbReference>
<evidence type="ECO:0000259" key="2">
    <source>
        <dbReference type="Pfam" id="PF07481"/>
    </source>
</evidence>
<proteinExistence type="predicted"/>
<dbReference type="EMBL" id="CP011509">
    <property type="protein sequence ID" value="AKJ05803.1"/>
    <property type="molecule type" value="Genomic_DNA"/>
</dbReference>